<accession>A0ACC0CSA7</accession>
<evidence type="ECO:0000313" key="2">
    <source>
        <dbReference type="Proteomes" id="UP001497680"/>
    </source>
</evidence>
<keyword evidence="2" id="KW-1185">Reference proteome</keyword>
<sequence>MTGVNEANEANEANDADSDPDPDNSDNSDDDSNDPYANGNADNDANDEDLDDLDYQSDDDAADPQPNTANRDDGGGDSPSDNGEGDKDNESDWTDCSIYSDSEQEEPRGRGKARVADKRTFMVNAFDQLAPELQTVAKKQPAKVGKRADKSKAYIKKYRDPIRSAEDLVDLIQHNRWRINPQVGSQALADEIRADPEVLQYTAYLRSCTLPASNKHFLAMWKKVCRLRCQLPIDIISPFNYLEYGATPRVGPRQQWANPIWTPRFCDRLSQLALGGPWGDDMELLALFLRYAVACRINDRRDIPFLTFKNEGSYFLERMHLKLDMQRDCEKSIPQIHHEVRNYLRDYRMLTWHSQLLRNIEKLAYDPTTAPFLDDDGAERSLYRVRTEDLTTVQLAVSNCKDLGRPMFSSVKDSAAIVSHGRNFDFPKIYNDVIEVQVGHHLATEWLIRTRRLQQQQELQQQIPPQQPASNPPSPSMPPPHHEGDDLTMGEADLGRNPNEASLGRDISKEGGIDDGTGGDIGGEDTFIPEQEAHMDIGPGVE</sequence>
<evidence type="ECO:0000313" key="1">
    <source>
        <dbReference type="EMBL" id="KAI6083287.1"/>
    </source>
</evidence>
<protein>
    <submittedName>
        <fullName evidence="1">Uncharacterized protein</fullName>
    </submittedName>
</protein>
<gene>
    <name evidence="1" type="ORF">F4821DRAFT_280973</name>
</gene>
<dbReference type="Proteomes" id="UP001497680">
    <property type="component" value="Unassembled WGS sequence"/>
</dbReference>
<name>A0ACC0CSA7_9PEZI</name>
<dbReference type="EMBL" id="MU394354">
    <property type="protein sequence ID" value="KAI6083287.1"/>
    <property type="molecule type" value="Genomic_DNA"/>
</dbReference>
<comment type="caution">
    <text evidence="1">The sequence shown here is derived from an EMBL/GenBank/DDBJ whole genome shotgun (WGS) entry which is preliminary data.</text>
</comment>
<proteinExistence type="predicted"/>
<reference evidence="1 2" key="1">
    <citation type="journal article" date="2022" name="New Phytol.">
        <title>Ecological generalism drives hyperdiversity of secondary metabolite gene clusters in xylarialean endophytes.</title>
        <authorList>
            <person name="Franco M.E.E."/>
            <person name="Wisecaver J.H."/>
            <person name="Arnold A.E."/>
            <person name="Ju Y.M."/>
            <person name="Slot J.C."/>
            <person name="Ahrendt S."/>
            <person name="Moore L.P."/>
            <person name="Eastman K.E."/>
            <person name="Scott K."/>
            <person name="Konkel Z."/>
            <person name="Mondo S.J."/>
            <person name="Kuo A."/>
            <person name="Hayes R.D."/>
            <person name="Haridas S."/>
            <person name="Andreopoulos B."/>
            <person name="Riley R."/>
            <person name="LaButti K."/>
            <person name="Pangilinan J."/>
            <person name="Lipzen A."/>
            <person name="Amirebrahimi M."/>
            <person name="Yan J."/>
            <person name="Adam C."/>
            <person name="Keymanesh K."/>
            <person name="Ng V."/>
            <person name="Louie K."/>
            <person name="Northen T."/>
            <person name="Drula E."/>
            <person name="Henrissat B."/>
            <person name="Hsieh H.M."/>
            <person name="Youens-Clark K."/>
            <person name="Lutzoni F."/>
            <person name="Miadlikowska J."/>
            <person name="Eastwood D.C."/>
            <person name="Hamelin R.C."/>
            <person name="Grigoriev I.V."/>
            <person name="U'Ren J.M."/>
        </authorList>
    </citation>
    <scope>NUCLEOTIDE SEQUENCE [LARGE SCALE GENOMIC DNA]</scope>
    <source>
        <strain evidence="1 2">ER1909</strain>
    </source>
</reference>
<organism evidence="1 2">
    <name type="scientific">Hypoxylon rubiginosum</name>
    <dbReference type="NCBI Taxonomy" id="110542"/>
    <lineage>
        <taxon>Eukaryota</taxon>
        <taxon>Fungi</taxon>
        <taxon>Dikarya</taxon>
        <taxon>Ascomycota</taxon>
        <taxon>Pezizomycotina</taxon>
        <taxon>Sordariomycetes</taxon>
        <taxon>Xylariomycetidae</taxon>
        <taxon>Xylariales</taxon>
        <taxon>Hypoxylaceae</taxon>
        <taxon>Hypoxylon</taxon>
    </lineage>
</organism>